<reference evidence="3" key="1">
    <citation type="submission" date="2018-06" db="EMBL/GenBank/DDBJ databases">
        <title>Genome assembly of Danube salmon.</title>
        <authorList>
            <person name="Macqueen D.J."/>
            <person name="Gundappa M.K."/>
        </authorList>
    </citation>
    <scope>NUCLEOTIDE SEQUENCE [LARGE SCALE GENOMIC DNA]</scope>
</reference>
<dbReference type="InterPro" id="IPR026983">
    <property type="entry name" value="DHC"/>
</dbReference>
<dbReference type="InterPro" id="IPR004273">
    <property type="entry name" value="Dynein_heavy_D6_P-loop"/>
</dbReference>
<dbReference type="Proteomes" id="UP000314982">
    <property type="component" value="Unassembled WGS sequence"/>
</dbReference>
<organism evidence="2 3">
    <name type="scientific">Hucho hucho</name>
    <name type="common">huchen</name>
    <dbReference type="NCBI Taxonomy" id="62062"/>
    <lineage>
        <taxon>Eukaryota</taxon>
        <taxon>Metazoa</taxon>
        <taxon>Chordata</taxon>
        <taxon>Craniata</taxon>
        <taxon>Vertebrata</taxon>
        <taxon>Euteleostomi</taxon>
        <taxon>Actinopterygii</taxon>
        <taxon>Neopterygii</taxon>
        <taxon>Teleostei</taxon>
        <taxon>Protacanthopterygii</taxon>
        <taxon>Salmoniformes</taxon>
        <taxon>Salmonidae</taxon>
        <taxon>Salmoninae</taxon>
        <taxon>Hucho</taxon>
    </lineage>
</organism>
<evidence type="ECO:0000313" key="2">
    <source>
        <dbReference type="Ensembl" id="ENSHHUP00000085084.1"/>
    </source>
</evidence>
<dbReference type="GO" id="GO:0051959">
    <property type="term" value="F:dynein light intermediate chain binding"/>
    <property type="evidence" value="ECO:0007669"/>
    <property type="project" value="InterPro"/>
</dbReference>
<protein>
    <recommendedName>
        <fullName evidence="1">Dynein heavy chain region D6 P-loop domain-containing protein</fullName>
    </recommendedName>
</protein>
<dbReference type="InterPro" id="IPR027417">
    <property type="entry name" value="P-loop_NTPase"/>
</dbReference>
<dbReference type="GO" id="GO:0045505">
    <property type="term" value="F:dynein intermediate chain binding"/>
    <property type="evidence" value="ECO:0007669"/>
    <property type="project" value="InterPro"/>
</dbReference>
<dbReference type="Ensembl" id="ENSHHUT00000087742.1">
    <property type="protein sequence ID" value="ENSHHUP00000085084.1"/>
    <property type="gene ID" value="ENSHHUG00000049308.1"/>
</dbReference>
<evidence type="ECO:0000313" key="3">
    <source>
        <dbReference type="Proteomes" id="UP000314982"/>
    </source>
</evidence>
<sequence>MEMAAKEGHWVILQNIHLVARWLGSLEKLLDRCCEGSHQDYRVFMSAEPAPTPQEHIIPQGILENAIKITNEPPTGMHANLHAALDNFDQVKECVYACLSVYWC</sequence>
<proteinExistence type="predicted"/>
<dbReference type="GO" id="GO:0008569">
    <property type="term" value="F:minus-end-directed microtubule motor activity"/>
    <property type="evidence" value="ECO:0007669"/>
    <property type="project" value="InterPro"/>
</dbReference>
<keyword evidence="3" id="KW-1185">Reference proteome</keyword>
<reference evidence="2" key="2">
    <citation type="submission" date="2025-08" db="UniProtKB">
        <authorList>
            <consortium name="Ensembl"/>
        </authorList>
    </citation>
    <scope>IDENTIFICATION</scope>
</reference>
<dbReference type="Gene3D" id="3.40.50.300">
    <property type="entry name" value="P-loop containing nucleotide triphosphate hydrolases"/>
    <property type="match status" value="1"/>
</dbReference>
<reference evidence="2" key="3">
    <citation type="submission" date="2025-09" db="UniProtKB">
        <authorList>
            <consortium name="Ensembl"/>
        </authorList>
    </citation>
    <scope>IDENTIFICATION</scope>
</reference>
<accession>A0A4W5RKZ9</accession>
<dbReference type="PANTHER" id="PTHR46961">
    <property type="entry name" value="DYNEIN HEAVY CHAIN 1, AXONEMAL-LIKE PROTEIN"/>
    <property type="match status" value="1"/>
</dbReference>
<dbReference type="PANTHER" id="PTHR46961:SF20">
    <property type="entry name" value="LOW QUALITY PROTEIN: DYNEIN BETA CHAIN, CILIARY-LIKE"/>
    <property type="match status" value="1"/>
</dbReference>
<dbReference type="Pfam" id="PF03028">
    <property type="entry name" value="Dynein_heavy"/>
    <property type="match status" value="1"/>
</dbReference>
<dbReference type="GO" id="GO:0007018">
    <property type="term" value="P:microtubule-based movement"/>
    <property type="evidence" value="ECO:0007669"/>
    <property type="project" value="InterPro"/>
</dbReference>
<dbReference type="GeneTree" id="ENSGT00940000154076"/>
<name>A0A4W5RKZ9_9TELE</name>
<evidence type="ECO:0000259" key="1">
    <source>
        <dbReference type="Pfam" id="PF03028"/>
    </source>
</evidence>
<dbReference type="AlphaFoldDB" id="A0A4W5RKZ9"/>
<feature type="domain" description="Dynein heavy chain region D6 P-loop" evidence="1">
    <location>
        <begin position="1"/>
        <end position="70"/>
    </location>
</feature>
<dbReference type="GO" id="GO:0030286">
    <property type="term" value="C:dynein complex"/>
    <property type="evidence" value="ECO:0007669"/>
    <property type="project" value="InterPro"/>
</dbReference>